<evidence type="ECO:0000259" key="2">
    <source>
        <dbReference type="PROSITE" id="PS50110"/>
    </source>
</evidence>
<dbReference type="InterPro" id="IPR003607">
    <property type="entry name" value="HD/PDEase_dom"/>
</dbReference>
<evidence type="ECO:0000313" key="5">
    <source>
        <dbReference type="Proteomes" id="UP000504724"/>
    </source>
</evidence>
<dbReference type="KEGG" id="txa:HQN79_10830"/>
<name>A0A7D4NPZ8_9GAMM</name>
<dbReference type="CDD" id="cd00077">
    <property type="entry name" value="HDc"/>
    <property type="match status" value="1"/>
</dbReference>
<evidence type="ECO:0000259" key="3">
    <source>
        <dbReference type="PROSITE" id="PS51832"/>
    </source>
</evidence>
<feature type="modified residue" description="4-aspartylphosphate" evidence="1">
    <location>
        <position position="63"/>
    </location>
</feature>
<sequence length="366" mass="40992">MGSAPLASTKTLLCVDDTPANLTLLNECLKGHYTVKLANSGQKALSLLEKSPEKALADLILLDVMMPDMDGYDVCRRIKEHEAWRDIPVIFITSKTSPEDEKRALQEGGSDFIPKPINPDILLARIKTHLELGDYHRKLRDENQMLEQKLSERLTDLFKLQQATLTVMISLAEFRDENTGNHIKRTQSYVQMLAEEVERTYPHMGLDENTRDLIVQAAPLHDIGKITTPDHILLKPGKLTPEEFDIMKQHAQSGADILKTAINEMGSYGGFLEVAQEIALTHHEKWDGSGYPQGLQGESIPISGRLMALADVYDALRSERPYKKAFSHQEALAIIEEGAGKHFDPRLTECFKNIGEKVAAITEELL</sequence>
<keyword evidence="5" id="KW-1185">Reference proteome</keyword>
<dbReference type="SUPFAM" id="SSF52172">
    <property type="entry name" value="CheY-like"/>
    <property type="match status" value="1"/>
</dbReference>
<dbReference type="InterPro" id="IPR001789">
    <property type="entry name" value="Sig_transdc_resp-reg_receiver"/>
</dbReference>
<dbReference type="GO" id="GO:0008081">
    <property type="term" value="F:phosphoric diester hydrolase activity"/>
    <property type="evidence" value="ECO:0007669"/>
    <property type="project" value="UniProtKB-ARBA"/>
</dbReference>
<dbReference type="PROSITE" id="PS51832">
    <property type="entry name" value="HD_GYP"/>
    <property type="match status" value="1"/>
</dbReference>
<dbReference type="Pfam" id="PF13487">
    <property type="entry name" value="HD_5"/>
    <property type="match status" value="1"/>
</dbReference>
<dbReference type="PROSITE" id="PS50110">
    <property type="entry name" value="RESPONSE_REGULATORY"/>
    <property type="match status" value="1"/>
</dbReference>
<gene>
    <name evidence="4" type="ORF">HQN79_10830</name>
</gene>
<dbReference type="EMBL" id="CP054020">
    <property type="protein sequence ID" value="QKI90033.1"/>
    <property type="molecule type" value="Genomic_DNA"/>
</dbReference>
<dbReference type="PANTHER" id="PTHR45228:SF5">
    <property type="entry name" value="CYCLIC DI-GMP PHOSPHODIESTERASE VC_1348-RELATED"/>
    <property type="match status" value="1"/>
</dbReference>
<protein>
    <submittedName>
        <fullName evidence="4">Two-component system response regulator</fullName>
    </submittedName>
</protein>
<dbReference type="Proteomes" id="UP000504724">
    <property type="component" value="Chromosome"/>
</dbReference>
<dbReference type="AlphaFoldDB" id="A0A7D4NPZ8"/>
<dbReference type="PANTHER" id="PTHR45228">
    <property type="entry name" value="CYCLIC DI-GMP PHOSPHODIESTERASE TM_0186-RELATED"/>
    <property type="match status" value="1"/>
</dbReference>
<organism evidence="4 5">
    <name type="scientific">Thiomicrorhabdus xiamenensis</name>
    <dbReference type="NCBI Taxonomy" id="2739063"/>
    <lineage>
        <taxon>Bacteria</taxon>
        <taxon>Pseudomonadati</taxon>
        <taxon>Pseudomonadota</taxon>
        <taxon>Gammaproteobacteria</taxon>
        <taxon>Thiotrichales</taxon>
        <taxon>Piscirickettsiaceae</taxon>
        <taxon>Thiomicrorhabdus</taxon>
    </lineage>
</organism>
<keyword evidence="1" id="KW-0597">Phosphoprotein</keyword>
<dbReference type="SMART" id="SM00448">
    <property type="entry name" value="REC"/>
    <property type="match status" value="1"/>
</dbReference>
<dbReference type="InterPro" id="IPR011006">
    <property type="entry name" value="CheY-like_superfamily"/>
</dbReference>
<dbReference type="RefSeq" id="WP_173286421.1">
    <property type="nucleotide sequence ID" value="NZ_CP054020.1"/>
</dbReference>
<dbReference type="Pfam" id="PF00072">
    <property type="entry name" value="Response_reg"/>
    <property type="match status" value="1"/>
</dbReference>
<evidence type="ECO:0000313" key="4">
    <source>
        <dbReference type="EMBL" id="QKI90033.1"/>
    </source>
</evidence>
<evidence type="ECO:0000256" key="1">
    <source>
        <dbReference type="PROSITE-ProRule" id="PRU00169"/>
    </source>
</evidence>
<dbReference type="InterPro" id="IPR037522">
    <property type="entry name" value="HD_GYP_dom"/>
</dbReference>
<accession>A0A7D4NPZ8</accession>
<dbReference type="GO" id="GO:0000160">
    <property type="term" value="P:phosphorelay signal transduction system"/>
    <property type="evidence" value="ECO:0007669"/>
    <property type="project" value="InterPro"/>
</dbReference>
<feature type="domain" description="Response regulatory" evidence="2">
    <location>
        <begin position="11"/>
        <end position="130"/>
    </location>
</feature>
<dbReference type="InterPro" id="IPR052020">
    <property type="entry name" value="Cyclic_di-GMP/3'3'-cGAMP_PDE"/>
</dbReference>
<proteinExistence type="predicted"/>
<reference evidence="4 5" key="1">
    <citation type="submission" date="2020-05" db="EMBL/GenBank/DDBJ databases">
        <title>Thiomicrorhabdus sediminis sp.nov. and Thiomicrorhabdus xiamenensis sp.nov., novel sulfur-oxidizing bacteria isolated from coastal sediment.</title>
        <authorList>
            <person name="Liu X."/>
        </authorList>
    </citation>
    <scope>NUCLEOTIDE SEQUENCE [LARGE SCALE GENOMIC DNA]</scope>
    <source>
        <strain evidence="4 5">G2</strain>
    </source>
</reference>
<dbReference type="SUPFAM" id="SSF109604">
    <property type="entry name" value="HD-domain/PDEase-like"/>
    <property type="match status" value="1"/>
</dbReference>
<dbReference type="Gene3D" id="3.40.50.2300">
    <property type="match status" value="1"/>
</dbReference>
<dbReference type="SMART" id="SM00471">
    <property type="entry name" value="HDc"/>
    <property type="match status" value="1"/>
</dbReference>
<dbReference type="Gene3D" id="1.10.3210.10">
    <property type="entry name" value="Hypothetical protein af1432"/>
    <property type="match status" value="1"/>
</dbReference>
<feature type="domain" description="HD-GYP" evidence="3">
    <location>
        <begin position="157"/>
        <end position="366"/>
    </location>
</feature>